<accession>A0A0E9WX26</accession>
<evidence type="ECO:0000256" key="1">
    <source>
        <dbReference type="SAM" id="SignalP"/>
    </source>
</evidence>
<name>A0A0E9WX26_ANGAN</name>
<dbReference type="EMBL" id="GBXM01013633">
    <property type="protein sequence ID" value="JAH94944.1"/>
    <property type="molecule type" value="Transcribed_RNA"/>
</dbReference>
<sequence>MAKSSTLHTTTLYWLCCIGCAFSYCDDNRIHSKKGCVNIQHTFVLLSTHFVSITICVTNIQFTCYKGRLLNTDCVESYTKCVVFD</sequence>
<proteinExistence type="predicted"/>
<dbReference type="AlphaFoldDB" id="A0A0E9WX26"/>
<evidence type="ECO:0008006" key="3">
    <source>
        <dbReference type="Google" id="ProtNLM"/>
    </source>
</evidence>
<organism evidence="2">
    <name type="scientific">Anguilla anguilla</name>
    <name type="common">European freshwater eel</name>
    <name type="synonym">Muraena anguilla</name>
    <dbReference type="NCBI Taxonomy" id="7936"/>
    <lineage>
        <taxon>Eukaryota</taxon>
        <taxon>Metazoa</taxon>
        <taxon>Chordata</taxon>
        <taxon>Craniata</taxon>
        <taxon>Vertebrata</taxon>
        <taxon>Euteleostomi</taxon>
        <taxon>Actinopterygii</taxon>
        <taxon>Neopterygii</taxon>
        <taxon>Teleostei</taxon>
        <taxon>Anguilliformes</taxon>
        <taxon>Anguillidae</taxon>
        <taxon>Anguilla</taxon>
    </lineage>
</organism>
<protein>
    <recommendedName>
        <fullName evidence="3">Secreted protein</fullName>
    </recommendedName>
</protein>
<evidence type="ECO:0000313" key="2">
    <source>
        <dbReference type="EMBL" id="JAH94944.1"/>
    </source>
</evidence>
<feature type="chain" id="PRO_5002434638" description="Secreted protein" evidence="1">
    <location>
        <begin position="24"/>
        <end position="85"/>
    </location>
</feature>
<keyword evidence="1" id="KW-0732">Signal</keyword>
<feature type="signal peptide" evidence="1">
    <location>
        <begin position="1"/>
        <end position="23"/>
    </location>
</feature>
<reference evidence="2" key="2">
    <citation type="journal article" date="2015" name="Fish Shellfish Immunol.">
        <title>Early steps in the European eel (Anguilla anguilla)-Vibrio vulnificus interaction in the gills: Role of the RtxA13 toxin.</title>
        <authorList>
            <person name="Callol A."/>
            <person name="Pajuelo D."/>
            <person name="Ebbesson L."/>
            <person name="Teles M."/>
            <person name="MacKenzie S."/>
            <person name="Amaro C."/>
        </authorList>
    </citation>
    <scope>NUCLEOTIDE SEQUENCE</scope>
</reference>
<reference evidence="2" key="1">
    <citation type="submission" date="2014-11" db="EMBL/GenBank/DDBJ databases">
        <authorList>
            <person name="Amaro Gonzalez C."/>
        </authorList>
    </citation>
    <scope>NUCLEOTIDE SEQUENCE</scope>
</reference>